<dbReference type="AlphaFoldDB" id="X1SXB9"/>
<gene>
    <name evidence="1" type="ORF">S12H4_16650</name>
</gene>
<sequence>LLVPVATETGIHVDGNASSLFESITITGNDIYDHTLSSAITTGIIANDITTLWMENNTYINCTTDENLTRTTITNYFGTQAVKTNWTTTEILDKTSEVNTNNKHIGQEIVNTTTQQPLWTWGTSDVAPWKDAQAATKLTPV</sequence>
<reference evidence="1" key="1">
    <citation type="journal article" date="2014" name="Front. Microbiol.">
        <title>High frequency of phylogenetically diverse reductive dehalogenase-homologous genes in deep subseafloor sedimentary metagenomes.</title>
        <authorList>
            <person name="Kawai M."/>
            <person name="Futagami T."/>
            <person name="Toyoda A."/>
            <person name="Takaki Y."/>
            <person name="Nishi S."/>
            <person name="Hori S."/>
            <person name="Arai W."/>
            <person name="Tsubouchi T."/>
            <person name="Morono Y."/>
            <person name="Uchiyama I."/>
            <person name="Ito T."/>
            <person name="Fujiyama A."/>
            <person name="Inagaki F."/>
            <person name="Takami H."/>
        </authorList>
    </citation>
    <scope>NUCLEOTIDE SEQUENCE</scope>
    <source>
        <strain evidence="1">Expedition CK06-06</strain>
    </source>
</reference>
<proteinExistence type="predicted"/>
<comment type="caution">
    <text evidence="1">The sequence shown here is derived from an EMBL/GenBank/DDBJ whole genome shotgun (WGS) entry which is preliminary data.</text>
</comment>
<organism evidence="1">
    <name type="scientific">marine sediment metagenome</name>
    <dbReference type="NCBI Taxonomy" id="412755"/>
    <lineage>
        <taxon>unclassified sequences</taxon>
        <taxon>metagenomes</taxon>
        <taxon>ecological metagenomes</taxon>
    </lineage>
</organism>
<accession>X1SXB9</accession>
<dbReference type="EMBL" id="BARW01008070">
    <property type="protein sequence ID" value="GAI79960.1"/>
    <property type="molecule type" value="Genomic_DNA"/>
</dbReference>
<feature type="non-terminal residue" evidence="1">
    <location>
        <position position="1"/>
    </location>
</feature>
<evidence type="ECO:0000313" key="1">
    <source>
        <dbReference type="EMBL" id="GAI79960.1"/>
    </source>
</evidence>
<name>X1SXB9_9ZZZZ</name>
<protein>
    <submittedName>
        <fullName evidence="1">Uncharacterized protein</fullName>
    </submittedName>
</protein>